<keyword evidence="1" id="KW-0812">Transmembrane</keyword>
<dbReference type="AlphaFoldDB" id="A0AAN5CTM0"/>
<evidence type="ECO:0000313" key="2">
    <source>
        <dbReference type="EMBL" id="GMR50315.1"/>
    </source>
</evidence>
<feature type="transmembrane region" description="Helical" evidence="1">
    <location>
        <begin position="199"/>
        <end position="217"/>
    </location>
</feature>
<dbReference type="Proteomes" id="UP001328107">
    <property type="component" value="Unassembled WGS sequence"/>
</dbReference>
<keyword evidence="1" id="KW-0472">Membrane</keyword>
<feature type="transmembrane region" description="Helical" evidence="1">
    <location>
        <begin position="41"/>
        <end position="60"/>
    </location>
</feature>
<feature type="non-terminal residue" evidence="2">
    <location>
        <position position="1"/>
    </location>
</feature>
<reference evidence="3" key="1">
    <citation type="submission" date="2022-10" db="EMBL/GenBank/DDBJ databases">
        <title>Genome assembly of Pristionchus species.</title>
        <authorList>
            <person name="Yoshida K."/>
            <person name="Sommer R.J."/>
        </authorList>
    </citation>
    <scope>NUCLEOTIDE SEQUENCE [LARGE SCALE GENOMIC DNA]</scope>
    <source>
        <strain evidence="3">RS5460</strain>
    </source>
</reference>
<feature type="transmembrane region" description="Helical" evidence="1">
    <location>
        <begin position="81"/>
        <end position="100"/>
    </location>
</feature>
<proteinExistence type="predicted"/>
<gene>
    <name evidence="2" type="ORF">PMAYCL1PPCAC_20510</name>
</gene>
<evidence type="ECO:0000313" key="3">
    <source>
        <dbReference type="Proteomes" id="UP001328107"/>
    </source>
</evidence>
<feature type="non-terminal residue" evidence="2">
    <location>
        <position position="253"/>
    </location>
</feature>
<feature type="transmembrane region" description="Helical" evidence="1">
    <location>
        <begin position="112"/>
        <end position="131"/>
    </location>
</feature>
<evidence type="ECO:0000256" key="1">
    <source>
        <dbReference type="SAM" id="Phobius"/>
    </source>
</evidence>
<comment type="caution">
    <text evidence="2">The sequence shown here is derived from an EMBL/GenBank/DDBJ whole genome shotgun (WGS) entry which is preliminary data.</text>
</comment>
<keyword evidence="3" id="KW-1185">Reference proteome</keyword>
<accession>A0AAN5CTM0</accession>
<organism evidence="2 3">
    <name type="scientific">Pristionchus mayeri</name>
    <dbReference type="NCBI Taxonomy" id="1317129"/>
    <lineage>
        <taxon>Eukaryota</taxon>
        <taxon>Metazoa</taxon>
        <taxon>Ecdysozoa</taxon>
        <taxon>Nematoda</taxon>
        <taxon>Chromadorea</taxon>
        <taxon>Rhabditida</taxon>
        <taxon>Rhabditina</taxon>
        <taxon>Diplogasteromorpha</taxon>
        <taxon>Diplogasteroidea</taxon>
        <taxon>Neodiplogasteridae</taxon>
        <taxon>Pristionchus</taxon>
    </lineage>
</organism>
<name>A0AAN5CTM0_9BILA</name>
<evidence type="ECO:0008006" key="4">
    <source>
        <dbReference type="Google" id="ProtNLM"/>
    </source>
</evidence>
<sequence>VLLIFLTLRCPFQLLNRSVVIVSRVFFYGDAELPSADWINYIKLFQIAQIGFTLFFLSFERICAVLDSLYEERSQSRRAKISVPIIVVTPGIISVLIHAVRRSPLGSGAETIFAVVAYYVSGVTAQVVLSASKAKLKNRHTLRLRLAEKFASVENVRAMSLFLPCIRNELVCFGGICALALYSMIYTDYPVGQDPTTISHAYDLLGAYECLFISVFLTHKCRRLRYRPLATAEMRFSRDDETNYYFDELRSSW</sequence>
<keyword evidence="1" id="KW-1133">Transmembrane helix</keyword>
<dbReference type="EMBL" id="BTRK01000004">
    <property type="protein sequence ID" value="GMR50315.1"/>
    <property type="molecule type" value="Genomic_DNA"/>
</dbReference>
<feature type="transmembrane region" description="Helical" evidence="1">
    <location>
        <begin position="170"/>
        <end position="187"/>
    </location>
</feature>
<protein>
    <recommendedName>
        <fullName evidence="4">G protein-coupled receptor</fullName>
    </recommendedName>
</protein>